<dbReference type="InterPro" id="IPR001258">
    <property type="entry name" value="NHL_repeat"/>
</dbReference>
<organism evidence="6 7">
    <name type="scientific">Adineta steineri</name>
    <dbReference type="NCBI Taxonomy" id="433720"/>
    <lineage>
        <taxon>Eukaryota</taxon>
        <taxon>Metazoa</taxon>
        <taxon>Spiralia</taxon>
        <taxon>Gnathifera</taxon>
        <taxon>Rotifera</taxon>
        <taxon>Eurotatoria</taxon>
        <taxon>Bdelloidea</taxon>
        <taxon>Adinetida</taxon>
        <taxon>Adinetidae</taxon>
        <taxon>Adineta</taxon>
    </lineage>
</organism>
<dbReference type="PANTHER" id="PTHR10680">
    <property type="entry name" value="PEPTIDYL-GLYCINE ALPHA-AMIDATING MONOOXYGENASE"/>
    <property type="match status" value="1"/>
</dbReference>
<feature type="repeat" description="NHL" evidence="4">
    <location>
        <begin position="693"/>
        <end position="736"/>
    </location>
</feature>
<reference evidence="6" key="1">
    <citation type="submission" date="2021-02" db="EMBL/GenBank/DDBJ databases">
        <authorList>
            <person name="Nowell W R."/>
        </authorList>
    </citation>
    <scope>NUCLEOTIDE SEQUENCE</scope>
</reference>
<dbReference type="SUPFAM" id="SSF101898">
    <property type="entry name" value="NHL repeat"/>
    <property type="match status" value="1"/>
</dbReference>
<evidence type="ECO:0000256" key="5">
    <source>
        <dbReference type="SAM" id="Coils"/>
    </source>
</evidence>
<evidence type="ECO:0000256" key="4">
    <source>
        <dbReference type="PROSITE-ProRule" id="PRU00504"/>
    </source>
</evidence>
<evidence type="ECO:0000256" key="2">
    <source>
        <dbReference type="ARBA" id="ARBA00022737"/>
    </source>
</evidence>
<proteinExistence type="predicted"/>
<sequence length="737" mass="84115">MAMANNKTQCFTCNKEKITYSCKGCSKEFCFMDLAEHHKRLNEELHHIIDDYNAFKERINQQIQNPQNHALINQIDQWEIDSIEIIQQKAKECREILIKLSQTCINDIEKKFNDLTEQIQQLQKENDFNEINFNYLTNQLIEITEELTNPSSISIQRESQSFMKEISIVLSKKSKFNKWKQNGITVAGGNGEGKELNQVNRPIGILIDKKKNIFIADSYNHRVVEWKYNSKEGKIVAGGNGEGHRINQLNYPTDVIIDQQNHSVIIADYNNRRVIRWLNQNQRILIDNIDCYGLAMDKNGFLYISDYQMDEVRRWKMGEYNNEGILVAGGNDKGQKLNHPTFMFVDEDQSIYISDSNNNRVVKWKKGAKQGTVVAGGNGQGRNLNQLSYPRGVIVDHLGHIYVADSQNHRIMRWCDGEEEGEIVVGGNGKGSQSNQLNNPYESKFNKWKQNGIIVAGGNKEGQKLNQLNGPVGMFIDKNKNIFIADRENNRIVEWKCNAKQGQIIAGGNKKGDRFDQLNCPTDVIIDQQTYSIIIADNGNSRVMQWFNQKQQILIDDIDCYGLAIDKHGYLYISDWKKSEVRRWKIGDYDNEGIIVAGGNGQGHKLDQFNCPTFIFVDEDQSVYVSDRYNNRVMKWRKGAKEGAIVAGGNGEGRNLNHLSLPEGIVVNDLGQIYVADLGNDRIMRWCEGIEEGEVVVNGNGEEHQLDGPVGLFFDDGGNLYVTDHFNHRIVKFEVVL</sequence>
<feature type="coiled-coil region" evidence="5">
    <location>
        <begin position="105"/>
        <end position="132"/>
    </location>
</feature>
<dbReference type="PROSITE" id="PS51125">
    <property type="entry name" value="NHL"/>
    <property type="match status" value="3"/>
</dbReference>
<evidence type="ECO:0000313" key="6">
    <source>
        <dbReference type="EMBL" id="CAF1156619.1"/>
    </source>
</evidence>
<dbReference type="CDD" id="cd05819">
    <property type="entry name" value="NHL"/>
    <property type="match status" value="2"/>
</dbReference>
<keyword evidence="1" id="KW-0732">Signal</keyword>
<evidence type="ECO:0000313" key="7">
    <source>
        <dbReference type="Proteomes" id="UP000663860"/>
    </source>
</evidence>
<dbReference type="PANTHER" id="PTHR10680:SF28">
    <property type="entry name" value="SMP-30_GLUCONOLACTONASE_LRE-LIKE REGION DOMAIN-CONTAINING PROTEIN"/>
    <property type="match status" value="1"/>
</dbReference>
<dbReference type="Gene3D" id="2.120.10.30">
    <property type="entry name" value="TolB, C-terminal domain"/>
    <property type="match status" value="3"/>
</dbReference>
<keyword evidence="2" id="KW-0677">Repeat</keyword>
<feature type="repeat" description="NHL" evidence="4">
    <location>
        <begin position="381"/>
        <end position="411"/>
    </location>
</feature>
<dbReference type="Pfam" id="PF01436">
    <property type="entry name" value="NHL"/>
    <property type="match status" value="3"/>
</dbReference>
<dbReference type="SUPFAM" id="SSF63829">
    <property type="entry name" value="Calcium-dependent phosphotriesterase"/>
    <property type="match status" value="1"/>
</dbReference>
<dbReference type="InterPro" id="IPR011042">
    <property type="entry name" value="6-blade_b-propeller_TolB-like"/>
</dbReference>
<dbReference type="GO" id="GO:0005576">
    <property type="term" value="C:extracellular region"/>
    <property type="evidence" value="ECO:0007669"/>
    <property type="project" value="TreeGrafter"/>
</dbReference>
<name>A0A814T4M1_9BILA</name>
<dbReference type="Gene3D" id="2.40.10.500">
    <property type="match status" value="1"/>
</dbReference>
<gene>
    <name evidence="6" type="ORF">IZO911_LOCUS26081</name>
</gene>
<dbReference type="EMBL" id="CAJNOE010000335">
    <property type="protein sequence ID" value="CAF1156619.1"/>
    <property type="molecule type" value="Genomic_DNA"/>
</dbReference>
<feature type="repeat" description="NHL" evidence="4">
    <location>
        <begin position="603"/>
        <end position="639"/>
    </location>
</feature>
<dbReference type="AlphaFoldDB" id="A0A814T4M1"/>
<keyword evidence="3" id="KW-0325">Glycoprotein</keyword>
<evidence type="ECO:0000256" key="1">
    <source>
        <dbReference type="ARBA" id="ARBA00022729"/>
    </source>
</evidence>
<dbReference type="CDD" id="cd19757">
    <property type="entry name" value="Bbox1"/>
    <property type="match status" value="1"/>
</dbReference>
<comment type="caution">
    <text evidence="6">The sequence shown here is derived from an EMBL/GenBank/DDBJ whole genome shotgun (WGS) entry which is preliminary data.</text>
</comment>
<evidence type="ECO:0000256" key="3">
    <source>
        <dbReference type="ARBA" id="ARBA00023180"/>
    </source>
</evidence>
<accession>A0A814T4M1</accession>
<dbReference type="Proteomes" id="UP000663860">
    <property type="component" value="Unassembled WGS sequence"/>
</dbReference>
<protein>
    <submittedName>
        <fullName evidence="6">Uncharacterized protein</fullName>
    </submittedName>
</protein>
<keyword evidence="5" id="KW-0175">Coiled coil</keyword>
<dbReference type="SUPFAM" id="SSF63825">
    <property type="entry name" value="YWTD domain"/>
    <property type="match status" value="1"/>
</dbReference>